<keyword evidence="3" id="KW-1185">Reference proteome</keyword>
<dbReference type="SUPFAM" id="SSF51182">
    <property type="entry name" value="RmlC-like cupins"/>
    <property type="match status" value="1"/>
</dbReference>
<dbReference type="EMBL" id="BOMB01000061">
    <property type="protein sequence ID" value="GID16396.1"/>
    <property type="molecule type" value="Genomic_DNA"/>
</dbReference>
<organism evidence="2 3">
    <name type="scientific">Actinocatenispora rupis</name>
    <dbReference type="NCBI Taxonomy" id="519421"/>
    <lineage>
        <taxon>Bacteria</taxon>
        <taxon>Bacillati</taxon>
        <taxon>Actinomycetota</taxon>
        <taxon>Actinomycetes</taxon>
        <taxon>Micromonosporales</taxon>
        <taxon>Micromonosporaceae</taxon>
        <taxon>Actinocatenispora</taxon>
    </lineage>
</organism>
<dbReference type="InterPro" id="IPR053146">
    <property type="entry name" value="QDO-like"/>
</dbReference>
<evidence type="ECO:0000313" key="3">
    <source>
        <dbReference type="Proteomes" id="UP000612808"/>
    </source>
</evidence>
<reference evidence="2" key="1">
    <citation type="submission" date="2021-01" db="EMBL/GenBank/DDBJ databases">
        <title>Whole genome shotgun sequence of Actinocatenispora rupis NBRC 107355.</title>
        <authorList>
            <person name="Komaki H."/>
            <person name="Tamura T."/>
        </authorList>
    </citation>
    <scope>NUCLEOTIDE SEQUENCE</scope>
    <source>
        <strain evidence="2">NBRC 107355</strain>
    </source>
</reference>
<feature type="domain" description="Cupin type-2" evidence="1">
    <location>
        <begin position="49"/>
        <end position="117"/>
    </location>
</feature>
<dbReference type="Gene3D" id="2.60.120.10">
    <property type="entry name" value="Jelly Rolls"/>
    <property type="match status" value="1"/>
</dbReference>
<name>A0A8J3JDL6_9ACTN</name>
<dbReference type="Pfam" id="PF07883">
    <property type="entry name" value="Cupin_2"/>
    <property type="match status" value="1"/>
</dbReference>
<dbReference type="PANTHER" id="PTHR36440:SF1">
    <property type="entry name" value="PUTATIVE (AFU_ORTHOLOGUE AFUA_8G07350)-RELATED"/>
    <property type="match status" value="1"/>
</dbReference>
<sequence>MSYSKDVGEVSARFRPLVEVPSLTFSSGTNTRFVAPGSATNRQFGLFEWNMAAGPGGPDPHFHKTFSESFYVMEGTVQLYDGARWTDAHPGDFLYVPEGGVHAFRNASGAPARMLILFAPAPPREKYFEELYEIGRTGRQLSDDEWTELFARHDQYRAE</sequence>
<comment type="caution">
    <text evidence="2">The sequence shown here is derived from an EMBL/GenBank/DDBJ whole genome shotgun (WGS) entry which is preliminary data.</text>
</comment>
<evidence type="ECO:0000259" key="1">
    <source>
        <dbReference type="Pfam" id="PF07883"/>
    </source>
</evidence>
<accession>A0A8J3JDL6</accession>
<dbReference type="InterPro" id="IPR011051">
    <property type="entry name" value="RmlC_Cupin_sf"/>
</dbReference>
<evidence type="ECO:0000313" key="2">
    <source>
        <dbReference type="EMBL" id="GID16396.1"/>
    </source>
</evidence>
<protein>
    <submittedName>
        <fullName evidence="2">Cupin</fullName>
    </submittedName>
</protein>
<dbReference type="RefSeq" id="WP_203665069.1">
    <property type="nucleotide sequence ID" value="NZ_BAAAZM010000035.1"/>
</dbReference>
<proteinExistence type="predicted"/>
<dbReference type="InterPro" id="IPR014710">
    <property type="entry name" value="RmlC-like_jellyroll"/>
</dbReference>
<gene>
    <name evidence="2" type="ORF">Aru02nite_72850</name>
</gene>
<dbReference type="AlphaFoldDB" id="A0A8J3JDL6"/>
<dbReference type="Proteomes" id="UP000612808">
    <property type="component" value="Unassembled WGS sequence"/>
</dbReference>
<dbReference type="InterPro" id="IPR013096">
    <property type="entry name" value="Cupin_2"/>
</dbReference>
<dbReference type="PANTHER" id="PTHR36440">
    <property type="entry name" value="PUTATIVE (AFU_ORTHOLOGUE AFUA_8G07350)-RELATED"/>
    <property type="match status" value="1"/>
</dbReference>